<dbReference type="AlphaFoldDB" id="A0A9W8P3G4"/>
<feature type="coiled-coil region" evidence="1">
    <location>
        <begin position="31"/>
        <end position="58"/>
    </location>
</feature>
<organism evidence="4 5">
    <name type="scientific">Lentinula detonsa</name>
    <dbReference type="NCBI Taxonomy" id="2804962"/>
    <lineage>
        <taxon>Eukaryota</taxon>
        <taxon>Fungi</taxon>
        <taxon>Dikarya</taxon>
        <taxon>Basidiomycota</taxon>
        <taxon>Agaricomycotina</taxon>
        <taxon>Agaricomycetes</taxon>
        <taxon>Agaricomycetidae</taxon>
        <taxon>Agaricales</taxon>
        <taxon>Marasmiineae</taxon>
        <taxon>Omphalotaceae</taxon>
        <taxon>Lentinula</taxon>
    </lineage>
</organism>
<feature type="compositionally biased region" description="Low complexity" evidence="2">
    <location>
        <begin position="116"/>
        <end position="144"/>
    </location>
</feature>
<dbReference type="GO" id="GO:0003700">
    <property type="term" value="F:DNA-binding transcription factor activity"/>
    <property type="evidence" value="ECO:0007669"/>
    <property type="project" value="InterPro"/>
</dbReference>
<reference evidence="4 5" key="1">
    <citation type="journal article" date="2023" name="Proc. Natl. Acad. Sci. U.S.A.">
        <title>A global phylogenomic analysis of the shiitake genus Lentinula.</title>
        <authorList>
            <person name="Sierra-Patev S."/>
            <person name="Min B."/>
            <person name="Naranjo-Ortiz M."/>
            <person name="Looney B."/>
            <person name="Konkel Z."/>
            <person name="Slot J.C."/>
            <person name="Sakamoto Y."/>
            <person name="Steenwyk J.L."/>
            <person name="Rokas A."/>
            <person name="Carro J."/>
            <person name="Camarero S."/>
            <person name="Ferreira P."/>
            <person name="Molpeceres G."/>
            <person name="Ruiz-Duenas F.J."/>
            <person name="Serrano A."/>
            <person name="Henrissat B."/>
            <person name="Drula E."/>
            <person name="Hughes K.W."/>
            <person name="Mata J.L."/>
            <person name="Ishikawa N.K."/>
            <person name="Vargas-Isla R."/>
            <person name="Ushijima S."/>
            <person name="Smith C.A."/>
            <person name="Donoghue J."/>
            <person name="Ahrendt S."/>
            <person name="Andreopoulos W."/>
            <person name="He G."/>
            <person name="LaButti K."/>
            <person name="Lipzen A."/>
            <person name="Ng V."/>
            <person name="Riley R."/>
            <person name="Sandor L."/>
            <person name="Barry K."/>
            <person name="Martinez A.T."/>
            <person name="Xiao Y."/>
            <person name="Gibbons J.G."/>
            <person name="Terashima K."/>
            <person name="Grigoriev I.V."/>
            <person name="Hibbett D."/>
        </authorList>
    </citation>
    <scope>NUCLEOTIDE SEQUENCE [LARGE SCALE GENOMIC DNA]</scope>
    <source>
        <strain evidence="4 5">TFB7810</strain>
    </source>
</reference>
<protein>
    <recommendedName>
        <fullName evidence="3">BZIP domain-containing protein</fullName>
    </recommendedName>
</protein>
<feature type="region of interest" description="Disordered" evidence="2">
    <location>
        <begin position="163"/>
        <end position="209"/>
    </location>
</feature>
<dbReference type="InterPro" id="IPR004827">
    <property type="entry name" value="bZIP"/>
</dbReference>
<feature type="region of interest" description="Disordered" evidence="2">
    <location>
        <begin position="112"/>
        <end position="144"/>
    </location>
</feature>
<evidence type="ECO:0000256" key="2">
    <source>
        <dbReference type="SAM" id="MobiDB-lite"/>
    </source>
</evidence>
<dbReference type="SUPFAM" id="SSF57959">
    <property type="entry name" value="Leucine zipper domain"/>
    <property type="match status" value="1"/>
</dbReference>
<name>A0A9W8P3G4_9AGAR</name>
<evidence type="ECO:0000256" key="1">
    <source>
        <dbReference type="SAM" id="Coils"/>
    </source>
</evidence>
<gene>
    <name evidence="4" type="ORF">DFH05DRAFT_919377</name>
</gene>
<evidence type="ECO:0000259" key="3">
    <source>
        <dbReference type="Pfam" id="PF00170"/>
    </source>
</evidence>
<proteinExistence type="predicted"/>
<evidence type="ECO:0000313" key="5">
    <source>
        <dbReference type="Proteomes" id="UP001142393"/>
    </source>
</evidence>
<accession>A0A9W8P3G4</accession>
<feature type="compositionally biased region" description="Polar residues" evidence="2">
    <location>
        <begin position="171"/>
        <end position="209"/>
    </location>
</feature>
<evidence type="ECO:0000313" key="4">
    <source>
        <dbReference type="EMBL" id="KAJ3746172.1"/>
    </source>
</evidence>
<dbReference type="Proteomes" id="UP001142393">
    <property type="component" value="Unassembled WGS sequence"/>
</dbReference>
<keyword evidence="5" id="KW-1185">Reference proteome</keyword>
<dbReference type="Pfam" id="PF00170">
    <property type="entry name" value="bZIP_1"/>
    <property type="match status" value="1"/>
</dbReference>
<dbReference type="InterPro" id="IPR046347">
    <property type="entry name" value="bZIP_sf"/>
</dbReference>
<dbReference type="EMBL" id="JANVFU010000004">
    <property type="protein sequence ID" value="KAJ3746172.1"/>
    <property type="molecule type" value="Genomic_DNA"/>
</dbReference>
<dbReference type="Gene3D" id="1.20.5.170">
    <property type="match status" value="1"/>
</dbReference>
<sequence length="327" mass="35962">MVRGRKKDMTIPVSRTIALQRDYRERKAKYVTDLEDKCKLLEEQNVRLIEEVKELRRIMGQREHIPELSMDLLNCRTEVKKEAFGDIMKTLSAAMTSIENFQHLAEGQSHLPLFNSSSSTPPDSVTSPSSLSSGVSSSSPSYSTYRVQPLNCPRSVNGTSSFSPSIDGYASNHQNATPSPSPSFSDTAGSQSNYQQTGSASDTPFTASNYWNQTSSPSINYFASAKQHLRHTQPELVPQDRMNSDLALEDAAKALSNLSSNVLSSHPPFQRTSAMYTTPVSNDSFGGYAHNMVPAGQSSRMRSTVYGCDYRMPARNSSGEPYLPTSG</sequence>
<feature type="domain" description="BZIP" evidence="3">
    <location>
        <begin position="20"/>
        <end position="57"/>
    </location>
</feature>
<comment type="caution">
    <text evidence="4">The sequence shown here is derived from an EMBL/GenBank/DDBJ whole genome shotgun (WGS) entry which is preliminary data.</text>
</comment>
<keyword evidence="1" id="KW-0175">Coiled coil</keyword>